<evidence type="ECO:0000313" key="2">
    <source>
        <dbReference type="Proteomes" id="UP000485058"/>
    </source>
</evidence>
<evidence type="ECO:0000313" key="1">
    <source>
        <dbReference type="EMBL" id="GFH23994.1"/>
    </source>
</evidence>
<proteinExistence type="predicted"/>
<keyword evidence="2" id="KW-1185">Reference proteome</keyword>
<name>A0A699ZZ25_HAELA</name>
<gene>
    <name evidence="1" type="ORF">HaLaN_21704</name>
</gene>
<accession>A0A699ZZ25</accession>
<feature type="non-terminal residue" evidence="1">
    <location>
        <position position="1"/>
    </location>
</feature>
<organism evidence="1 2">
    <name type="scientific">Haematococcus lacustris</name>
    <name type="common">Green alga</name>
    <name type="synonym">Haematococcus pluvialis</name>
    <dbReference type="NCBI Taxonomy" id="44745"/>
    <lineage>
        <taxon>Eukaryota</taxon>
        <taxon>Viridiplantae</taxon>
        <taxon>Chlorophyta</taxon>
        <taxon>core chlorophytes</taxon>
        <taxon>Chlorophyceae</taxon>
        <taxon>CS clade</taxon>
        <taxon>Chlamydomonadales</taxon>
        <taxon>Haematococcaceae</taxon>
        <taxon>Haematococcus</taxon>
    </lineage>
</organism>
<reference evidence="1 2" key="1">
    <citation type="submission" date="2020-02" db="EMBL/GenBank/DDBJ databases">
        <title>Draft genome sequence of Haematococcus lacustris strain NIES-144.</title>
        <authorList>
            <person name="Morimoto D."/>
            <person name="Nakagawa S."/>
            <person name="Yoshida T."/>
            <person name="Sawayama S."/>
        </authorList>
    </citation>
    <scope>NUCLEOTIDE SEQUENCE [LARGE SCALE GENOMIC DNA]</scope>
    <source>
        <strain evidence="1 2">NIES-144</strain>
    </source>
</reference>
<protein>
    <submittedName>
        <fullName evidence="1">Uncharacterized protein</fullName>
    </submittedName>
</protein>
<sequence length="176" mass="18267">MDTPLSLFGRTYKYLLHKGNVLYLLAVSSEAPGDHLLPDGTAAAIVTEGGGRPLASYPDPAPSSHHVGVSTAVGCFAPLSVESARDLLAAVNTIPAAGKMAARLELLASSSTSLPGLESAALYYCDDMMGRPGHSHSHAGSPDHAVKQGGLNMGCQFALDYVLYQQLALTFSGPDL</sequence>
<dbReference type="EMBL" id="BLLF01002413">
    <property type="protein sequence ID" value="GFH23994.1"/>
    <property type="molecule type" value="Genomic_DNA"/>
</dbReference>
<dbReference type="AlphaFoldDB" id="A0A699ZZ25"/>
<comment type="caution">
    <text evidence="1">The sequence shown here is derived from an EMBL/GenBank/DDBJ whole genome shotgun (WGS) entry which is preliminary data.</text>
</comment>
<dbReference type="Proteomes" id="UP000485058">
    <property type="component" value="Unassembled WGS sequence"/>
</dbReference>
<feature type="non-terminal residue" evidence="1">
    <location>
        <position position="176"/>
    </location>
</feature>